<gene>
    <name evidence="2" type="ORF">NDU88_007938</name>
</gene>
<evidence type="ECO:0000256" key="1">
    <source>
        <dbReference type="SAM" id="Phobius"/>
    </source>
</evidence>
<feature type="transmembrane region" description="Helical" evidence="1">
    <location>
        <begin position="82"/>
        <end position="100"/>
    </location>
</feature>
<accession>A0AAV7RW76</accession>
<dbReference type="Proteomes" id="UP001066276">
    <property type="component" value="Chromosome 5"/>
</dbReference>
<protein>
    <submittedName>
        <fullName evidence="2">Uncharacterized protein</fullName>
    </submittedName>
</protein>
<keyword evidence="3" id="KW-1185">Reference proteome</keyword>
<keyword evidence="1" id="KW-0472">Membrane</keyword>
<evidence type="ECO:0000313" key="3">
    <source>
        <dbReference type="Proteomes" id="UP001066276"/>
    </source>
</evidence>
<dbReference type="EMBL" id="JANPWB010000009">
    <property type="protein sequence ID" value="KAJ1155203.1"/>
    <property type="molecule type" value="Genomic_DNA"/>
</dbReference>
<sequence>MGLRADAHCERCRAPDAGFLLLASECAEVYAFWVEVMCMITEMTGSELPISHKIVLLGCVGEVRQTYRRLVSLLLLLAKRRVAMCWAGGGLLVGLTGYVTPPFVRNS</sequence>
<comment type="caution">
    <text evidence="2">The sequence shown here is derived from an EMBL/GenBank/DDBJ whole genome shotgun (WGS) entry which is preliminary data.</text>
</comment>
<keyword evidence="1" id="KW-1133">Transmembrane helix</keyword>
<organism evidence="2 3">
    <name type="scientific">Pleurodeles waltl</name>
    <name type="common">Iberian ribbed newt</name>
    <dbReference type="NCBI Taxonomy" id="8319"/>
    <lineage>
        <taxon>Eukaryota</taxon>
        <taxon>Metazoa</taxon>
        <taxon>Chordata</taxon>
        <taxon>Craniata</taxon>
        <taxon>Vertebrata</taxon>
        <taxon>Euteleostomi</taxon>
        <taxon>Amphibia</taxon>
        <taxon>Batrachia</taxon>
        <taxon>Caudata</taxon>
        <taxon>Salamandroidea</taxon>
        <taxon>Salamandridae</taxon>
        <taxon>Pleurodelinae</taxon>
        <taxon>Pleurodeles</taxon>
    </lineage>
</organism>
<proteinExistence type="predicted"/>
<name>A0AAV7RW76_PLEWA</name>
<dbReference type="AlphaFoldDB" id="A0AAV7RW76"/>
<evidence type="ECO:0000313" key="2">
    <source>
        <dbReference type="EMBL" id="KAJ1155203.1"/>
    </source>
</evidence>
<reference evidence="2" key="1">
    <citation type="journal article" date="2022" name="bioRxiv">
        <title>Sequencing and chromosome-scale assembly of the giantPleurodeles waltlgenome.</title>
        <authorList>
            <person name="Brown T."/>
            <person name="Elewa A."/>
            <person name="Iarovenko S."/>
            <person name="Subramanian E."/>
            <person name="Araus A.J."/>
            <person name="Petzold A."/>
            <person name="Susuki M."/>
            <person name="Suzuki K.-i.T."/>
            <person name="Hayashi T."/>
            <person name="Toyoda A."/>
            <person name="Oliveira C."/>
            <person name="Osipova E."/>
            <person name="Leigh N.D."/>
            <person name="Simon A."/>
            <person name="Yun M.H."/>
        </authorList>
    </citation>
    <scope>NUCLEOTIDE SEQUENCE</scope>
    <source>
        <strain evidence="2">20211129_DDA</strain>
        <tissue evidence="2">Liver</tissue>
    </source>
</reference>
<keyword evidence="1" id="KW-0812">Transmembrane</keyword>